<name>A0A7U4QMJ1_DESA2</name>
<dbReference type="OrthoDB" id="9791271at2"/>
<reference evidence="1 2" key="1">
    <citation type="submission" date="2015-10" db="EMBL/GenBank/DDBJ databases">
        <title>Candidatus Desulfofervidus auxilii, a hydrogenotrophic sulfate-reducing bacterium involved in the thermophilic anaerobic oxidation of methane.</title>
        <authorList>
            <person name="Krukenberg V."/>
            <person name="Richter M."/>
            <person name="Wegener G."/>
        </authorList>
    </citation>
    <scope>NUCLEOTIDE SEQUENCE [LARGE SCALE GENOMIC DNA]</scope>
    <source>
        <strain evidence="1 2">HS1</strain>
    </source>
</reference>
<dbReference type="Proteomes" id="UP000070560">
    <property type="component" value="Chromosome"/>
</dbReference>
<evidence type="ECO:0000313" key="2">
    <source>
        <dbReference type="Proteomes" id="UP000070560"/>
    </source>
</evidence>
<protein>
    <submittedName>
        <fullName evidence="1">Uncharacterized protein</fullName>
    </submittedName>
</protein>
<dbReference type="EMBL" id="CP013015">
    <property type="protein sequence ID" value="AMM42094.1"/>
    <property type="molecule type" value="Genomic_DNA"/>
</dbReference>
<accession>A0A7U4QMJ1</accession>
<proteinExistence type="predicted"/>
<dbReference type="AlphaFoldDB" id="A0A7U4QMJ1"/>
<organism evidence="1 2">
    <name type="scientific">Desulfofervidus auxilii</name>
    <dbReference type="NCBI Taxonomy" id="1621989"/>
    <lineage>
        <taxon>Bacteria</taxon>
        <taxon>Pseudomonadati</taxon>
        <taxon>Thermodesulfobacteriota</taxon>
        <taxon>Candidatus Desulfofervidia</taxon>
        <taxon>Candidatus Desulfofervidales</taxon>
        <taxon>Candidatus Desulfofervidaceae</taxon>
        <taxon>Candidatus Desulfofervidus</taxon>
    </lineage>
</organism>
<evidence type="ECO:0000313" key="1">
    <source>
        <dbReference type="EMBL" id="AMM42094.1"/>
    </source>
</evidence>
<sequence>MAHFIVILLDDKRLNAIKGTEVEEKIVNLFGGTLKAINVEIPEEVEKKIMEAFTAARIDSRGAITDVPVAFNRVLFEEIAKHKSMGKEALDAVISRTDEIKEAAAKESEALPVPDIDISDIEELQKSPYQKP</sequence>
<dbReference type="RefSeq" id="WP_066065684.1">
    <property type="nucleotide sequence ID" value="NZ_CP013015.1"/>
</dbReference>
<gene>
    <name evidence="1" type="ORF">HS1_002310</name>
</gene>
<dbReference type="InterPro" id="IPR054230">
    <property type="entry name" value="DUF6955"/>
</dbReference>
<keyword evidence="2" id="KW-1185">Reference proteome</keyword>
<dbReference type="Pfam" id="PF22271">
    <property type="entry name" value="DUF6955"/>
    <property type="match status" value="1"/>
</dbReference>
<dbReference type="KEGG" id="daw:HS1_002310"/>